<reference evidence="3" key="2">
    <citation type="submission" date="2021-09" db="EMBL/GenBank/DDBJ databases">
        <authorList>
            <person name="Jia N."/>
            <person name="Wang J."/>
            <person name="Shi W."/>
            <person name="Du L."/>
            <person name="Sun Y."/>
            <person name="Zhan W."/>
            <person name="Jiang J."/>
            <person name="Wang Q."/>
            <person name="Zhang B."/>
            <person name="Ji P."/>
            <person name="Sakyi L.B."/>
            <person name="Cui X."/>
            <person name="Yuan T."/>
            <person name="Jiang B."/>
            <person name="Yang W."/>
            <person name="Lam T.T.-Y."/>
            <person name="Chang Q."/>
            <person name="Ding S."/>
            <person name="Wang X."/>
            <person name="Zhu J."/>
            <person name="Ruan X."/>
            <person name="Zhao L."/>
            <person name="Wei J."/>
            <person name="Que T."/>
            <person name="Du C."/>
            <person name="Cheng J."/>
            <person name="Dai P."/>
            <person name="Han X."/>
            <person name="Huang E."/>
            <person name="Gao Y."/>
            <person name="Liu J."/>
            <person name="Shao H."/>
            <person name="Ye R."/>
            <person name="Li L."/>
            <person name="Wei W."/>
            <person name="Wang X."/>
            <person name="Wang C."/>
            <person name="Huo Q."/>
            <person name="Li W."/>
            <person name="Guo W."/>
            <person name="Chen H."/>
            <person name="Chen S."/>
            <person name="Zhou L."/>
            <person name="Zhou L."/>
            <person name="Ni X."/>
            <person name="Tian J."/>
            <person name="Zhou Y."/>
            <person name="Sheng Y."/>
            <person name="Liu T."/>
            <person name="Pan Y."/>
            <person name="Xia L."/>
            <person name="Li J."/>
            <person name="Zhao F."/>
            <person name="Cao W."/>
        </authorList>
    </citation>
    <scope>NUCLEOTIDE SEQUENCE</scope>
    <source>
        <strain evidence="3">Rmic-2018</strain>
        <tissue evidence="3">Larvae</tissue>
    </source>
</reference>
<proteinExistence type="predicted"/>
<keyword evidence="4" id="KW-1185">Reference proteome</keyword>
<feature type="region of interest" description="Disordered" evidence="1">
    <location>
        <begin position="1"/>
        <end position="40"/>
    </location>
</feature>
<dbReference type="Proteomes" id="UP000821866">
    <property type="component" value="Chromosome 1"/>
</dbReference>
<dbReference type="EMBL" id="JABSTU010000001">
    <property type="protein sequence ID" value="KAH8041925.1"/>
    <property type="molecule type" value="Genomic_DNA"/>
</dbReference>
<dbReference type="PANTHER" id="PTHR11733">
    <property type="entry name" value="ZINC METALLOPROTEASE FAMILY M13 NEPRILYSIN-RELATED"/>
    <property type="match status" value="1"/>
</dbReference>
<keyword evidence="2" id="KW-1133">Transmembrane helix</keyword>
<name>A0A9J6F7Y2_RHIMP</name>
<dbReference type="VEuPathDB" id="VectorBase:LOC119162197"/>
<feature type="compositionally biased region" description="Polar residues" evidence="1">
    <location>
        <begin position="30"/>
        <end position="39"/>
    </location>
</feature>
<evidence type="ECO:0000256" key="1">
    <source>
        <dbReference type="SAM" id="MobiDB-lite"/>
    </source>
</evidence>
<dbReference type="Gene3D" id="1.10.1380.10">
    <property type="entry name" value="Neutral endopeptidase , domain2"/>
    <property type="match status" value="1"/>
</dbReference>
<keyword evidence="2" id="KW-0472">Membrane</keyword>
<dbReference type="GO" id="GO:0004222">
    <property type="term" value="F:metalloendopeptidase activity"/>
    <property type="evidence" value="ECO:0007669"/>
    <property type="project" value="InterPro"/>
</dbReference>
<dbReference type="GO" id="GO:0016485">
    <property type="term" value="P:protein processing"/>
    <property type="evidence" value="ECO:0007669"/>
    <property type="project" value="TreeGrafter"/>
</dbReference>
<feature type="transmembrane region" description="Helical" evidence="2">
    <location>
        <begin position="158"/>
        <end position="182"/>
    </location>
</feature>
<dbReference type="InterPro" id="IPR000718">
    <property type="entry name" value="Peptidase_M13"/>
</dbReference>
<evidence type="ECO:0000313" key="3">
    <source>
        <dbReference type="EMBL" id="KAH8041925.1"/>
    </source>
</evidence>
<dbReference type="InterPro" id="IPR042089">
    <property type="entry name" value="Peptidase_M13_dom_2"/>
</dbReference>
<sequence>MKKKNQRAVLRDKGSRARLPSHRPSPHPSTTEQLQTPRSFSRLLNPHVVYHGQPRSRREAEALSRVEEGLQRVRQFRKTTRTENSVNRKAERGTRVDYEVFHRWKCNGSQESRHLTPEPRCDGLVAKDASKNWGELFPEPEGMQSATMSRIRIKRIQVIIIVAATTLFIACTTLLVFLLWAFTRPAIQFCNTRDCLRHILELKEAMNTSVNPCEDFYQFTCGTWKLHHREKSTVARVFDHSTEIAIKEMQEGSIAKAVVPKALEYFRNCILERDMTPAEAEVFIDFKHQLGLFWPEKPQAAIDALLPLLNMTITWNINLLFHLRALPAYKRRPQTLYIRRGILKHTVARPQVDT</sequence>
<reference evidence="3" key="1">
    <citation type="journal article" date="2020" name="Cell">
        <title>Large-Scale Comparative Analyses of Tick Genomes Elucidate Their Genetic Diversity and Vector Capacities.</title>
        <authorList>
            <consortium name="Tick Genome and Microbiome Consortium (TIGMIC)"/>
            <person name="Jia N."/>
            <person name="Wang J."/>
            <person name="Shi W."/>
            <person name="Du L."/>
            <person name="Sun Y."/>
            <person name="Zhan W."/>
            <person name="Jiang J.F."/>
            <person name="Wang Q."/>
            <person name="Zhang B."/>
            <person name="Ji P."/>
            <person name="Bell-Sakyi L."/>
            <person name="Cui X.M."/>
            <person name="Yuan T.T."/>
            <person name="Jiang B.G."/>
            <person name="Yang W.F."/>
            <person name="Lam T.T."/>
            <person name="Chang Q.C."/>
            <person name="Ding S.J."/>
            <person name="Wang X.J."/>
            <person name="Zhu J.G."/>
            <person name="Ruan X.D."/>
            <person name="Zhao L."/>
            <person name="Wei J.T."/>
            <person name="Ye R.Z."/>
            <person name="Que T.C."/>
            <person name="Du C.H."/>
            <person name="Zhou Y.H."/>
            <person name="Cheng J.X."/>
            <person name="Dai P.F."/>
            <person name="Guo W.B."/>
            <person name="Han X.H."/>
            <person name="Huang E.J."/>
            <person name="Li L.F."/>
            <person name="Wei W."/>
            <person name="Gao Y.C."/>
            <person name="Liu J.Z."/>
            <person name="Shao H.Z."/>
            <person name="Wang X."/>
            <person name="Wang C.C."/>
            <person name="Yang T.C."/>
            <person name="Huo Q.B."/>
            <person name="Li W."/>
            <person name="Chen H.Y."/>
            <person name="Chen S.E."/>
            <person name="Zhou L.G."/>
            <person name="Ni X.B."/>
            <person name="Tian J.H."/>
            <person name="Sheng Y."/>
            <person name="Liu T."/>
            <person name="Pan Y.S."/>
            <person name="Xia L.Y."/>
            <person name="Li J."/>
            <person name="Zhao F."/>
            <person name="Cao W.C."/>
        </authorList>
    </citation>
    <scope>NUCLEOTIDE SEQUENCE</scope>
    <source>
        <strain evidence="3">Rmic-2018</strain>
    </source>
</reference>
<dbReference type="PANTHER" id="PTHR11733:SF241">
    <property type="entry name" value="GH26575P-RELATED"/>
    <property type="match status" value="1"/>
</dbReference>
<dbReference type="GO" id="GO:0005886">
    <property type="term" value="C:plasma membrane"/>
    <property type="evidence" value="ECO:0007669"/>
    <property type="project" value="TreeGrafter"/>
</dbReference>
<comment type="caution">
    <text evidence="3">The sequence shown here is derived from an EMBL/GenBank/DDBJ whole genome shotgun (WGS) entry which is preliminary data.</text>
</comment>
<keyword evidence="2" id="KW-0812">Transmembrane</keyword>
<dbReference type="AlphaFoldDB" id="A0A9J6F7Y2"/>
<protein>
    <recommendedName>
        <fullName evidence="5">M13 family peptidase</fullName>
    </recommendedName>
</protein>
<dbReference type="SUPFAM" id="SSF55486">
    <property type="entry name" value="Metalloproteases ('zincins'), catalytic domain"/>
    <property type="match status" value="1"/>
</dbReference>
<dbReference type="InterPro" id="IPR024079">
    <property type="entry name" value="MetalloPept_cat_dom_sf"/>
</dbReference>
<gene>
    <name evidence="3" type="ORF">HPB51_019625</name>
</gene>
<dbReference type="Gene3D" id="3.40.390.10">
    <property type="entry name" value="Collagenase (Catalytic Domain)"/>
    <property type="match status" value="1"/>
</dbReference>
<evidence type="ECO:0000256" key="2">
    <source>
        <dbReference type="SAM" id="Phobius"/>
    </source>
</evidence>
<organism evidence="3 4">
    <name type="scientific">Rhipicephalus microplus</name>
    <name type="common">Cattle tick</name>
    <name type="synonym">Boophilus microplus</name>
    <dbReference type="NCBI Taxonomy" id="6941"/>
    <lineage>
        <taxon>Eukaryota</taxon>
        <taxon>Metazoa</taxon>
        <taxon>Ecdysozoa</taxon>
        <taxon>Arthropoda</taxon>
        <taxon>Chelicerata</taxon>
        <taxon>Arachnida</taxon>
        <taxon>Acari</taxon>
        <taxon>Parasitiformes</taxon>
        <taxon>Ixodida</taxon>
        <taxon>Ixodoidea</taxon>
        <taxon>Ixodidae</taxon>
        <taxon>Rhipicephalinae</taxon>
        <taxon>Rhipicephalus</taxon>
        <taxon>Boophilus</taxon>
    </lineage>
</organism>
<evidence type="ECO:0008006" key="5">
    <source>
        <dbReference type="Google" id="ProtNLM"/>
    </source>
</evidence>
<accession>A0A9J6F7Y2</accession>
<evidence type="ECO:0000313" key="4">
    <source>
        <dbReference type="Proteomes" id="UP000821866"/>
    </source>
</evidence>
<dbReference type="PROSITE" id="PS51885">
    <property type="entry name" value="NEPRILYSIN"/>
    <property type="match status" value="1"/>
</dbReference>